<proteinExistence type="inferred from homology"/>
<organism evidence="8 9">
    <name type="scientific">Gemmata obscuriglobus</name>
    <dbReference type="NCBI Taxonomy" id="114"/>
    <lineage>
        <taxon>Bacteria</taxon>
        <taxon>Pseudomonadati</taxon>
        <taxon>Planctomycetota</taxon>
        <taxon>Planctomycetia</taxon>
        <taxon>Gemmatales</taxon>
        <taxon>Gemmataceae</taxon>
        <taxon>Gemmata</taxon>
    </lineage>
</organism>
<dbReference type="EMBL" id="CP025958">
    <property type="protein sequence ID" value="AWM39526.1"/>
    <property type="molecule type" value="Genomic_DNA"/>
</dbReference>
<keyword evidence="9" id="KW-1185">Reference proteome</keyword>
<dbReference type="InterPro" id="IPR048544">
    <property type="entry name" value="DacZ_P"/>
</dbReference>
<dbReference type="InterPro" id="IPR036888">
    <property type="entry name" value="DNA_integrity_DisA_N_sf"/>
</dbReference>
<protein>
    <recommendedName>
        <fullName evidence="7">DAC domain-containing protein</fullName>
    </recommendedName>
</protein>
<keyword evidence="3" id="KW-0548">Nucleotidyltransferase</keyword>
<dbReference type="InterPro" id="IPR050338">
    <property type="entry name" value="DisA"/>
</dbReference>
<dbReference type="RefSeq" id="WP_010039769.1">
    <property type="nucleotide sequence ID" value="NZ_CP025958.1"/>
</dbReference>
<dbReference type="OrthoDB" id="9775217at2"/>
<accession>A0A2Z3H7G9</accession>
<sequence>MSLPSQSVALLQAARDLVKSLPADAVLLLTETSLDWGEVRRMLAGCRLFVAAENPALTRSLRDDPDWTVIDLDPEPLPTQERMNTALLKAVSDELLPPGSHVVAIYNGIATLDDAPEPVDSLSVIHLGEHLERMTSQDLRILGDAAPLDVLRAVVDLATEIGREGREGQPIGTILVVGDTRKVLSLSHFQNFNPFRGYSRAERDVRKKDVREQIKEIAKLDGALLIGRDGIAEAACLHLGAHGANMRKGFGSRHTAAAGISKQTSAVAFAVSQSSGSVRVFKGGEEVLHIEPLARPHVWQPFRLETQEIEDKDEEEDEITDENGDEVS</sequence>
<evidence type="ECO:0000256" key="2">
    <source>
        <dbReference type="ARBA" id="ARBA00022679"/>
    </source>
</evidence>
<evidence type="ECO:0000256" key="5">
    <source>
        <dbReference type="ARBA" id="ARBA00022840"/>
    </source>
</evidence>
<name>A0A2Z3H7G9_9BACT</name>
<gene>
    <name evidence="8" type="ORF">C1280_22710</name>
</gene>
<dbReference type="PROSITE" id="PS51794">
    <property type="entry name" value="DAC"/>
    <property type="match status" value="1"/>
</dbReference>
<dbReference type="Pfam" id="PF02457">
    <property type="entry name" value="DAC"/>
    <property type="match status" value="1"/>
</dbReference>
<dbReference type="KEGG" id="gog:C1280_22710"/>
<dbReference type="InterPro" id="IPR003390">
    <property type="entry name" value="DNA_integrity_scan_DisA_N"/>
</dbReference>
<reference evidence="8 9" key="1">
    <citation type="submission" date="2018-01" db="EMBL/GenBank/DDBJ databases">
        <title>G. obscuriglobus.</title>
        <authorList>
            <person name="Franke J."/>
            <person name="Blomberg W."/>
            <person name="Selmecki A."/>
        </authorList>
    </citation>
    <scope>NUCLEOTIDE SEQUENCE [LARGE SCALE GENOMIC DNA]</scope>
    <source>
        <strain evidence="8 9">DSM 5831</strain>
    </source>
</reference>
<feature type="domain" description="DAC" evidence="7">
    <location>
        <begin position="128"/>
        <end position="292"/>
    </location>
</feature>
<dbReference type="PANTHER" id="PTHR34185:SF1">
    <property type="entry name" value="DIADENYLATE CYCLASE"/>
    <property type="match status" value="1"/>
</dbReference>
<evidence type="ECO:0000256" key="4">
    <source>
        <dbReference type="ARBA" id="ARBA00022741"/>
    </source>
</evidence>
<dbReference type="Pfam" id="PF21755">
    <property type="entry name" value="DacZ_P"/>
    <property type="match status" value="1"/>
</dbReference>
<dbReference type="HAMAP" id="MF_00840">
    <property type="entry name" value="DacZ"/>
    <property type="match status" value="1"/>
</dbReference>
<keyword evidence="2" id="KW-0808">Transferase</keyword>
<dbReference type="GO" id="GO:0004016">
    <property type="term" value="F:adenylate cyclase activity"/>
    <property type="evidence" value="ECO:0007669"/>
    <property type="project" value="TreeGrafter"/>
</dbReference>
<comment type="catalytic activity">
    <reaction evidence="1">
        <text>2 ATP = 3',3'-c-di-AMP + 2 diphosphate</text>
        <dbReference type="Rhea" id="RHEA:35655"/>
        <dbReference type="ChEBI" id="CHEBI:30616"/>
        <dbReference type="ChEBI" id="CHEBI:33019"/>
        <dbReference type="ChEBI" id="CHEBI:71500"/>
        <dbReference type="EC" id="2.7.7.85"/>
    </reaction>
</comment>
<dbReference type="AlphaFoldDB" id="A0A2Z3H7G9"/>
<feature type="region of interest" description="Disordered" evidence="6">
    <location>
        <begin position="305"/>
        <end position="328"/>
    </location>
</feature>
<evidence type="ECO:0000313" key="8">
    <source>
        <dbReference type="EMBL" id="AWM39526.1"/>
    </source>
</evidence>
<evidence type="ECO:0000256" key="1">
    <source>
        <dbReference type="ARBA" id="ARBA00000877"/>
    </source>
</evidence>
<dbReference type="PANTHER" id="PTHR34185">
    <property type="entry name" value="DIADENYLATE CYCLASE"/>
    <property type="match status" value="1"/>
</dbReference>
<dbReference type="GO" id="GO:0005524">
    <property type="term" value="F:ATP binding"/>
    <property type="evidence" value="ECO:0007669"/>
    <property type="project" value="UniProtKB-KW"/>
</dbReference>
<keyword evidence="4" id="KW-0547">Nucleotide-binding</keyword>
<evidence type="ECO:0000256" key="6">
    <source>
        <dbReference type="SAM" id="MobiDB-lite"/>
    </source>
</evidence>
<dbReference type="Gene3D" id="3.40.1700.10">
    <property type="entry name" value="DNA integrity scanning protein, DisA, N-terminal domain"/>
    <property type="match status" value="1"/>
</dbReference>
<dbReference type="SUPFAM" id="SSF143597">
    <property type="entry name" value="YojJ-like"/>
    <property type="match status" value="1"/>
</dbReference>
<dbReference type="GO" id="GO:0106408">
    <property type="term" value="F:diadenylate cyclase activity"/>
    <property type="evidence" value="ECO:0007669"/>
    <property type="project" value="UniProtKB-EC"/>
</dbReference>
<dbReference type="Proteomes" id="UP000245802">
    <property type="component" value="Chromosome"/>
</dbReference>
<keyword evidence="5" id="KW-0067">ATP-binding</keyword>
<evidence type="ECO:0000259" key="7">
    <source>
        <dbReference type="PROSITE" id="PS51794"/>
    </source>
</evidence>
<feature type="compositionally biased region" description="Acidic residues" evidence="6">
    <location>
        <begin position="307"/>
        <end position="328"/>
    </location>
</feature>
<evidence type="ECO:0000256" key="3">
    <source>
        <dbReference type="ARBA" id="ARBA00022695"/>
    </source>
</evidence>
<dbReference type="InterPro" id="IPR014499">
    <property type="entry name" value="DAC_DacZ"/>
</dbReference>
<evidence type="ECO:0000313" key="9">
    <source>
        <dbReference type="Proteomes" id="UP000245802"/>
    </source>
</evidence>